<dbReference type="Gene3D" id="3.10.350.10">
    <property type="entry name" value="LysM domain"/>
    <property type="match status" value="1"/>
</dbReference>
<dbReference type="Proteomes" id="UP000540519">
    <property type="component" value="Unassembled WGS sequence"/>
</dbReference>
<dbReference type="EMBL" id="RCNR01000009">
    <property type="protein sequence ID" value="MUH35483.1"/>
    <property type="molecule type" value="Genomic_DNA"/>
</dbReference>
<accession>A0A7X2ZSB5</accession>
<evidence type="ECO:0000256" key="1">
    <source>
        <dbReference type="ARBA" id="ARBA00022529"/>
    </source>
</evidence>
<dbReference type="PANTHER" id="PTHR33308:SF9">
    <property type="entry name" value="PEPTIDOGLYCAN HYDROLASE FLGJ"/>
    <property type="match status" value="1"/>
</dbReference>
<evidence type="ECO:0000313" key="6">
    <source>
        <dbReference type="EMBL" id="MUH35483.1"/>
    </source>
</evidence>
<comment type="caution">
    <text evidence="6">The sequence shown here is derived from an EMBL/GenBank/DDBJ whole genome shotgun (WGS) entry which is preliminary data.</text>
</comment>
<feature type="domain" description="LysM" evidence="5">
    <location>
        <begin position="236"/>
        <end position="279"/>
    </location>
</feature>
<keyword evidence="1" id="KW-0929">Antimicrobial</keyword>
<dbReference type="PANTHER" id="PTHR33308">
    <property type="entry name" value="PEPTIDOGLYCAN HYDROLASE FLGJ"/>
    <property type="match status" value="1"/>
</dbReference>
<dbReference type="GO" id="GO:0004040">
    <property type="term" value="F:amidase activity"/>
    <property type="evidence" value="ECO:0007669"/>
    <property type="project" value="InterPro"/>
</dbReference>
<organism evidence="6 7">
    <name type="scientific">Zobellia amurskyensis</name>
    <dbReference type="NCBI Taxonomy" id="248905"/>
    <lineage>
        <taxon>Bacteria</taxon>
        <taxon>Pseudomonadati</taxon>
        <taxon>Bacteroidota</taxon>
        <taxon>Flavobacteriia</taxon>
        <taxon>Flavobacteriales</taxon>
        <taxon>Flavobacteriaceae</taxon>
        <taxon>Zobellia</taxon>
    </lineage>
</organism>
<proteinExistence type="predicted"/>
<protein>
    <recommendedName>
        <fullName evidence="4">Peptidoglycan hydrolase</fullName>
    </recommendedName>
</protein>
<dbReference type="GO" id="GO:0042742">
    <property type="term" value="P:defense response to bacterium"/>
    <property type="evidence" value="ECO:0007669"/>
    <property type="project" value="UniProtKB-KW"/>
</dbReference>
<keyword evidence="3" id="KW-0378">Hydrolase</keyword>
<dbReference type="PROSITE" id="PS51257">
    <property type="entry name" value="PROKAR_LIPOPROTEIN"/>
    <property type="match status" value="1"/>
</dbReference>
<keyword evidence="7" id="KW-1185">Reference proteome</keyword>
<dbReference type="OrthoDB" id="977752at2"/>
<keyword evidence="2" id="KW-0081">Bacteriolytic enzyme</keyword>
<gene>
    <name evidence="6" type="ORF">D9O36_06500</name>
</gene>
<dbReference type="GO" id="GO:0031640">
    <property type="term" value="P:killing of cells of another organism"/>
    <property type="evidence" value="ECO:0007669"/>
    <property type="project" value="UniProtKB-KW"/>
</dbReference>
<evidence type="ECO:0000256" key="4">
    <source>
        <dbReference type="ARBA" id="ARBA00032108"/>
    </source>
</evidence>
<dbReference type="InterPro" id="IPR018392">
    <property type="entry name" value="LysM"/>
</dbReference>
<dbReference type="CDD" id="cd00118">
    <property type="entry name" value="LysM"/>
    <property type="match status" value="1"/>
</dbReference>
<dbReference type="Pfam" id="PF01476">
    <property type="entry name" value="LysM"/>
    <property type="match status" value="1"/>
</dbReference>
<reference evidence="6 7" key="1">
    <citation type="journal article" date="2019" name="Mar. Drugs">
        <title>Comparative Genomics and CAZyme Genome Repertoires of Marine Zobellia amurskyensis KMM 3526(T) and Zobellia laminariae KMM 3676(T).</title>
        <authorList>
            <person name="Chernysheva N."/>
            <person name="Bystritskaya E."/>
            <person name="Stenkova A."/>
            <person name="Golovkin I."/>
            <person name="Nedashkovskaya O."/>
            <person name="Isaeva M."/>
        </authorList>
    </citation>
    <scope>NUCLEOTIDE SEQUENCE [LARGE SCALE GENOMIC DNA]</scope>
    <source>
        <strain evidence="6 7">KMM 3526</strain>
    </source>
</reference>
<dbReference type="AlphaFoldDB" id="A0A7X2ZSB5"/>
<dbReference type="SMART" id="SM00257">
    <property type="entry name" value="LysM"/>
    <property type="match status" value="1"/>
</dbReference>
<evidence type="ECO:0000313" key="7">
    <source>
        <dbReference type="Proteomes" id="UP000540519"/>
    </source>
</evidence>
<evidence type="ECO:0000259" key="5">
    <source>
        <dbReference type="PROSITE" id="PS51782"/>
    </source>
</evidence>
<dbReference type="SMART" id="SM00047">
    <property type="entry name" value="LYZ2"/>
    <property type="match status" value="1"/>
</dbReference>
<dbReference type="Pfam" id="PF01832">
    <property type="entry name" value="Glucosaminidase"/>
    <property type="match status" value="1"/>
</dbReference>
<evidence type="ECO:0000256" key="3">
    <source>
        <dbReference type="ARBA" id="ARBA00022801"/>
    </source>
</evidence>
<dbReference type="InterPro" id="IPR002901">
    <property type="entry name" value="MGlyc_endo_b_GlcNAc-like_dom"/>
</dbReference>
<evidence type="ECO:0000256" key="2">
    <source>
        <dbReference type="ARBA" id="ARBA00022638"/>
    </source>
</evidence>
<dbReference type="PROSITE" id="PS51782">
    <property type="entry name" value="LYSM"/>
    <property type="match status" value="1"/>
</dbReference>
<dbReference type="SUPFAM" id="SSF54106">
    <property type="entry name" value="LysM domain"/>
    <property type="match status" value="1"/>
</dbReference>
<sequence length="286" mass="32936">MIRRVIALSLFSVFFIGCKAKRTVATKSEPPKKKTEVVVVKKETKKADDGLYPMPDDTGEFVHFSIESPEEYVETFSEIAQMEMKAFGIPASITLAQGLLESGLGKGALALKTNNHFGIKCHTGWEGDYDFHDDDEKGECFRKYNHPMYSYRDHSIFLKGRSRYGFLFDYSNDDYKRWAKGLRQAGYATDKHYPQKLISLIERYQLYKYDTEIAKQGYGKQREEPIIASRGQGQSKVHVVQKGDTLYSISRAYSVSVDDLKRWNYMYNNNLDIGQKLTVKTQNFNK</sequence>
<dbReference type="InterPro" id="IPR036779">
    <property type="entry name" value="LysM_dom_sf"/>
</dbReference>
<dbReference type="InterPro" id="IPR051056">
    <property type="entry name" value="Glycosyl_Hydrolase_73"/>
</dbReference>
<dbReference type="RefSeq" id="WP_038235426.1">
    <property type="nucleotide sequence ID" value="NZ_RCNR01000009.1"/>
</dbReference>
<name>A0A7X2ZSB5_9FLAO</name>
<dbReference type="Gene3D" id="1.10.530.10">
    <property type="match status" value="1"/>
</dbReference>